<sequence length="202" mass="22415">MSKAAYDNLNYSTLRESVASAASDIVAASMNALGDETIYGFAFCPDEDLQSMFWMANTEESLASSAAKLHKQAAKHGSDQTLEEITEILRFGCPEWAYGEESLDISVPFDSDLGLHEIWAAFRRLGLDGVDYDKGFAIVRAKCLDAIANGLRDYRKTASLKRDFVLLVQFPDSGDIPVLLKLAKQTNSPQTFRRLKAVYELE</sequence>
<dbReference type="AlphaFoldDB" id="A0A5C6ESN8"/>
<accession>A0A5C6ESN8</accession>
<dbReference type="Proteomes" id="UP000317977">
    <property type="component" value="Unassembled WGS sequence"/>
</dbReference>
<dbReference type="Pfam" id="PF14136">
    <property type="entry name" value="DUF4303"/>
    <property type="match status" value="1"/>
</dbReference>
<dbReference type="EMBL" id="SJPX01000003">
    <property type="protein sequence ID" value="TWU52018.1"/>
    <property type="molecule type" value="Genomic_DNA"/>
</dbReference>
<keyword evidence="2" id="KW-1185">Reference proteome</keyword>
<proteinExistence type="predicted"/>
<dbReference type="RefSeq" id="WP_146535240.1">
    <property type="nucleotide sequence ID" value="NZ_SJPX01000003.1"/>
</dbReference>
<evidence type="ECO:0000313" key="1">
    <source>
        <dbReference type="EMBL" id="TWU52018.1"/>
    </source>
</evidence>
<gene>
    <name evidence="1" type="ORF">Poly59_36150</name>
</gene>
<name>A0A5C6ESN8_9BACT</name>
<comment type="caution">
    <text evidence="1">The sequence shown here is derived from an EMBL/GenBank/DDBJ whole genome shotgun (WGS) entry which is preliminary data.</text>
</comment>
<evidence type="ECO:0008006" key="3">
    <source>
        <dbReference type="Google" id="ProtNLM"/>
    </source>
</evidence>
<organism evidence="1 2">
    <name type="scientific">Rubripirellula reticaptiva</name>
    <dbReference type="NCBI Taxonomy" id="2528013"/>
    <lineage>
        <taxon>Bacteria</taxon>
        <taxon>Pseudomonadati</taxon>
        <taxon>Planctomycetota</taxon>
        <taxon>Planctomycetia</taxon>
        <taxon>Pirellulales</taxon>
        <taxon>Pirellulaceae</taxon>
        <taxon>Rubripirellula</taxon>
    </lineage>
</organism>
<dbReference type="InterPro" id="IPR025409">
    <property type="entry name" value="DUF4303"/>
</dbReference>
<reference evidence="1 2" key="1">
    <citation type="submission" date="2019-02" db="EMBL/GenBank/DDBJ databases">
        <title>Deep-cultivation of Planctomycetes and their phenomic and genomic characterization uncovers novel biology.</title>
        <authorList>
            <person name="Wiegand S."/>
            <person name="Jogler M."/>
            <person name="Boedeker C."/>
            <person name="Pinto D."/>
            <person name="Vollmers J."/>
            <person name="Rivas-Marin E."/>
            <person name="Kohn T."/>
            <person name="Peeters S.H."/>
            <person name="Heuer A."/>
            <person name="Rast P."/>
            <person name="Oberbeckmann S."/>
            <person name="Bunk B."/>
            <person name="Jeske O."/>
            <person name="Meyerdierks A."/>
            <person name="Storesund J.E."/>
            <person name="Kallscheuer N."/>
            <person name="Luecker S."/>
            <person name="Lage O.M."/>
            <person name="Pohl T."/>
            <person name="Merkel B.J."/>
            <person name="Hornburger P."/>
            <person name="Mueller R.-W."/>
            <person name="Bruemmer F."/>
            <person name="Labrenz M."/>
            <person name="Spormann A.M."/>
            <person name="Op Den Camp H."/>
            <person name="Overmann J."/>
            <person name="Amann R."/>
            <person name="Jetten M.S.M."/>
            <person name="Mascher T."/>
            <person name="Medema M.H."/>
            <person name="Devos D.P."/>
            <person name="Kaster A.-K."/>
            <person name="Ovreas L."/>
            <person name="Rohde M."/>
            <person name="Galperin M.Y."/>
            <person name="Jogler C."/>
        </authorList>
    </citation>
    <scope>NUCLEOTIDE SEQUENCE [LARGE SCALE GENOMIC DNA]</scope>
    <source>
        <strain evidence="1 2">Poly59</strain>
    </source>
</reference>
<protein>
    <recommendedName>
        <fullName evidence="3">DUF4303 domain-containing protein</fullName>
    </recommendedName>
</protein>
<evidence type="ECO:0000313" key="2">
    <source>
        <dbReference type="Proteomes" id="UP000317977"/>
    </source>
</evidence>